<organism evidence="2 3">
    <name type="scientific">Belliella filtrata</name>
    <dbReference type="NCBI Taxonomy" id="2923435"/>
    <lineage>
        <taxon>Bacteria</taxon>
        <taxon>Pseudomonadati</taxon>
        <taxon>Bacteroidota</taxon>
        <taxon>Cytophagia</taxon>
        <taxon>Cytophagales</taxon>
        <taxon>Cyclobacteriaceae</taxon>
        <taxon>Belliella</taxon>
    </lineage>
</organism>
<sequence>MKQLVILYRYFNLLSIDVVCGSIAGMYLFAHLLRTPLNYETYFLLALVVWLIYTLDHLVDAKNAKNNPSTARHAFHLKYSKTLWGMIFLAFLSIISLLIFCDSLHVLIFPGVLVAVSITFFLLISQFCIKKLSFLKEFIIAIGYVVGISLAPIVTYKTYLPQEAYYIAGLYFLVAYINLLMLSYADRKSDQKDGFVAITQWLDNVSLKGLITGVSVVGFLFAIGLLISFRSYFHIYTSILLLILMFHIWLFFVKSKPIYQIRMLTEASFMLPAMLLLF</sequence>
<feature type="transmembrane region" description="Helical" evidence="1">
    <location>
        <begin position="138"/>
        <end position="159"/>
    </location>
</feature>
<evidence type="ECO:0000313" key="2">
    <source>
        <dbReference type="EMBL" id="MCH7410917.1"/>
    </source>
</evidence>
<feature type="transmembrane region" description="Helical" evidence="1">
    <location>
        <begin position="42"/>
        <end position="61"/>
    </location>
</feature>
<feature type="transmembrane region" description="Helical" evidence="1">
    <location>
        <begin position="7"/>
        <end position="30"/>
    </location>
</feature>
<evidence type="ECO:0000313" key="3">
    <source>
        <dbReference type="Proteomes" id="UP001165489"/>
    </source>
</evidence>
<keyword evidence="1" id="KW-0472">Membrane</keyword>
<proteinExistence type="predicted"/>
<keyword evidence="1" id="KW-0812">Transmembrane</keyword>
<keyword evidence="1" id="KW-1133">Transmembrane helix</keyword>
<name>A0ABS9V3C5_9BACT</name>
<feature type="transmembrane region" description="Helical" evidence="1">
    <location>
        <begin position="233"/>
        <end position="253"/>
    </location>
</feature>
<comment type="caution">
    <text evidence="2">The sequence shown here is derived from an EMBL/GenBank/DDBJ whole genome shotgun (WGS) entry which is preliminary data.</text>
</comment>
<keyword evidence="3" id="KW-1185">Reference proteome</keyword>
<protein>
    <recommendedName>
        <fullName evidence="4">UbiA prenyltransferase family protein</fullName>
    </recommendedName>
</protein>
<dbReference type="Proteomes" id="UP001165489">
    <property type="component" value="Unassembled WGS sequence"/>
</dbReference>
<feature type="transmembrane region" description="Helical" evidence="1">
    <location>
        <begin position="165"/>
        <end position="185"/>
    </location>
</feature>
<dbReference type="RefSeq" id="WP_241349275.1">
    <property type="nucleotide sequence ID" value="NZ_JAKZGP010000051.1"/>
</dbReference>
<evidence type="ECO:0000256" key="1">
    <source>
        <dbReference type="SAM" id="Phobius"/>
    </source>
</evidence>
<dbReference type="EMBL" id="JAKZGP010000051">
    <property type="protein sequence ID" value="MCH7410917.1"/>
    <property type="molecule type" value="Genomic_DNA"/>
</dbReference>
<feature type="transmembrane region" description="Helical" evidence="1">
    <location>
        <begin position="205"/>
        <end position="227"/>
    </location>
</feature>
<gene>
    <name evidence="2" type="ORF">MM239_16025</name>
</gene>
<feature type="transmembrane region" description="Helical" evidence="1">
    <location>
        <begin position="106"/>
        <end position="129"/>
    </location>
</feature>
<feature type="transmembrane region" description="Helical" evidence="1">
    <location>
        <begin position="82"/>
        <end position="100"/>
    </location>
</feature>
<evidence type="ECO:0008006" key="4">
    <source>
        <dbReference type="Google" id="ProtNLM"/>
    </source>
</evidence>
<reference evidence="2" key="1">
    <citation type="submission" date="2022-03" db="EMBL/GenBank/DDBJ databases">
        <title>De novo assembled genomes of Belliella spp. (Cyclobacteriaceae) strains.</title>
        <authorList>
            <person name="Szabo A."/>
            <person name="Korponai K."/>
            <person name="Felfoldi T."/>
        </authorList>
    </citation>
    <scope>NUCLEOTIDE SEQUENCE</scope>
    <source>
        <strain evidence="2">DSM 111904</strain>
    </source>
</reference>
<accession>A0ABS9V3C5</accession>